<feature type="domain" description="Zn(2)-C6 fungal-type" evidence="9">
    <location>
        <begin position="61"/>
        <end position="91"/>
    </location>
</feature>
<dbReference type="VEuPathDB" id="FungiDB:F503_00594"/>
<feature type="region of interest" description="Disordered" evidence="8">
    <location>
        <begin position="1"/>
        <end position="51"/>
    </location>
</feature>
<evidence type="ECO:0000256" key="7">
    <source>
        <dbReference type="ARBA" id="ARBA00023242"/>
    </source>
</evidence>
<feature type="compositionally biased region" description="Gly residues" evidence="8">
    <location>
        <begin position="373"/>
        <end position="389"/>
    </location>
</feature>
<protein>
    <submittedName>
        <fullName evidence="10">Multidrug-resistance protein transcriptional activator</fullName>
    </submittedName>
</protein>
<feature type="compositionally biased region" description="Low complexity" evidence="8">
    <location>
        <begin position="19"/>
        <end position="30"/>
    </location>
</feature>
<dbReference type="GO" id="GO:0008270">
    <property type="term" value="F:zinc ion binding"/>
    <property type="evidence" value="ECO:0007669"/>
    <property type="project" value="InterPro"/>
</dbReference>
<dbReference type="OrthoDB" id="25921at2759"/>
<evidence type="ECO:0000313" key="10">
    <source>
        <dbReference type="EMBL" id="EPE07872.1"/>
    </source>
</evidence>
<keyword evidence="5" id="KW-0238">DNA-binding</keyword>
<evidence type="ECO:0000256" key="6">
    <source>
        <dbReference type="ARBA" id="ARBA00023163"/>
    </source>
</evidence>
<dbReference type="PANTHER" id="PTHR47782:SF7">
    <property type="entry name" value="PROTEIN STB5"/>
    <property type="match status" value="1"/>
</dbReference>
<proteinExistence type="predicted"/>
<evidence type="ECO:0000256" key="1">
    <source>
        <dbReference type="ARBA" id="ARBA00004123"/>
    </source>
</evidence>
<dbReference type="SMART" id="SM00906">
    <property type="entry name" value="Fungal_trans"/>
    <property type="match status" value="1"/>
</dbReference>
<feature type="region of interest" description="Disordered" evidence="8">
    <location>
        <begin position="141"/>
        <end position="249"/>
    </location>
</feature>
<dbReference type="CDD" id="cd00067">
    <property type="entry name" value="GAL4"/>
    <property type="match status" value="1"/>
</dbReference>
<dbReference type="eggNOG" id="ENOG502QTEH">
    <property type="taxonomic scope" value="Eukaryota"/>
</dbReference>
<keyword evidence="2" id="KW-0479">Metal-binding</keyword>
<keyword evidence="7" id="KW-0539">Nucleus</keyword>
<feature type="compositionally biased region" description="Low complexity" evidence="8">
    <location>
        <begin position="197"/>
        <end position="207"/>
    </location>
</feature>
<dbReference type="PANTHER" id="PTHR47782">
    <property type="entry name" value="ZN(II)2CYS6 TRANSCRIPTION FACTOR (EUROFUNG)-RELATED"/>
    <property type="match status" value="1"/>
</dbReference>
<dbReference type="STRING" id="1262450.S3C501"/>
<dbReference type="GO" id="GO:0043565">
    <property type="term" value="F:sequence-specific DNA binding"/>
    <property type="evidence" value="ECO:0007669"/>
    <property type="project" value="TreeGrafter"/>
</dbReference>
<dbReference type="GO" id="GO:0045944">
    <property type="term" value="P:positive regulation of transcription by RNA polymerase II"/>
    <property type="evidence" value="ECO:0007669"/>
    <property type="project" value="TreeGrafter"/>
</dbReference>
<gene>
    <name evidence="10" type="ORF">F503_00594</name>
</gene>
<dbReference type="HOGENOM" id="CLU_011881_1_0_1"/>
<evidence type="ECO:0000256" key="8">
    <source>
        <dbReference type="SAM" id="MobiDB-lite"/>
    </source>
</evidence>
<dbReference type="InterPro" id="IPR001138">
    <property type="entry name" value="Zn2Cys6_DnaBD"/>
</dbReference>
<evidence type="ECO:0000256" key="3">
    <source>
        <dbReference type="ARBA" id="ARBA00022833"/>
    </source>
</evidence>
<evidence type="ECO:0000313" key="11">
    <source>
        <dbReference type="Proteomes" id="UP000016923"/>
    </source>
</evidence>
<dbReference type="InterPro" id="IPR007219">
    <property type="entry name" value="XnlR_reg_dom"/>
</dbReference>
<dbReference type="Pfam" id="PF00172">
    <property type="entry name" value="Zn_clus"/>
    <property type="match status" value="1"/>
</dbReference>
<dbReference type="SUPFAM" id="SSF57701">
    <property type="entry name" value="Zn2/Cys6 DNA-binding domain"/>
    <property type="match status" value="1"/>
</dbReference>
<evidence type="ECO:0000256" key="4">
    <source>
        <dbReference type="ARBA" id="ARBA00023015"/>
    </source>
</evidence>
<evidence type="ECO:0000256" key="5">
    <source>
        <dbReference type="ARBA" id="ARBA00023125"/>
    </source>
</evidence>
<dbReference type="Gene3D" id="4.10.240.10">
    <property type="entry name" value="Zn(2)-C6 fungal-type DNA-binding domain"/>
    <property type="match status" value="1"/>
</dbReference>
<dbReference type="AlphaFoldDB" id="S3C501"/>
<dbReference type="SMART" id="SM00066">
    <property type="entry name" value="GAL4"/>
    <property type="match status" value="1"/>
</dbReference>
<keyword evidence="11" id="KW-1185">Reference proteome</keyword>
<evidence type="ECO:0000256" key="2">
    <source>
        <dbReference type="ARBA" id="ARBA00022723"/>
    </source>
</evidence>
<feature type="region of interest" description="Disordered" evidence="8">
    <location>
        <begin position="368"/>
        <end position="395"/>
    </location>
</feature>
<dbReference type="InterPro" id="IPR036864">
    <property type="entry name" value="Zn2-C6_fun-type_DNA-bd_sf"/>
</dbReference>
<sequence length="852" mass="92703">MDKPGGGSWHRFRVEKPQPASFSRRSPSASVPGEMEDSSSTHNDSGVSGSPTAPGTLAMYACIRCRNSKKKCDRIQPECAACKRLGARCFFPSPVASSASQAAALRARVAWLSSFVDTLLPAGSAPVSCYDTDFDLSTLPLTLPNSSSSPDTDADTTTTTTTNTNTNTDLKSSDPIGGPTPPTAKTSVSPEDFDMDGAAAGPASAGSIHQQHTPSSIDIPEPAAAQAPQQQHHHQQYQHPLPPPPSLQQLPLSLPPVSASTPTAYTLPSPSNSRDAARYMMGEALSAKPRFAPIRLLTGRFDRMHLVRAYFRHMHRSYPFLYEEAILSAAESHIGRALFEDGCEIDLASAKLYLVMMLGLEAISRFGSRSSRGKGGAAPTGLASGGREGMGSDSDEEDRDIAAAALSSVRMPYQDIVLACLRNRCIPAVEALLLLALFALFDPDGWSAWVIVGMLGREAVLLGLNRRWPSDPAEPDLLQREFRHRLFWSIFSLDRLVASVYGLSLAIQDFDSNLALPGVTTEEFAASSQAEHIATLQIARQATALRVIEGRCLSLVHMGHDVGSGVAAAAIGQGLSLGHSAAPFQQQPQQQRMLLPSLRERRAMIEELRGAADNWYTQGTLLARREAHAVHFHNTITWLNTNYHGMLMLLYCPSLFNSGPATSEDLLDLHRTIGKYVQSVHAQFLDRQLALNWTTMSRMLLVCRILLHAYLNLCTDTDAVGASSGNRNNYSHGHGHSHGYSYSCQAPPEHLPDLLAEQLDMVIQCENILHAFQPSWVFARKGAVLYRRLEAALRYRLQHAHVQSAGSGIDVANDIHDICDDAEQLVQQALGVASTYNYLAGEPRMRPRKAYA</sequence>
<dbReference type="Pfam" id="PF04082">
    <property type="entry name" value="Fungal_trans"/>
    <property type="match status" value="1"/>
</dbReference>
<keyword evidence="3" id="KW-0862">Zinc</keyword>
<dbReference type="Proteomes" id="UP000016923">
    <property type="component" value="Unassembled WGS sequence"/>
</dbReference>
<dbReference type="PROSITE" id="PS00463">
    <property type="entry name" value="ZN2_CY6_FUNGAL_1"/>
    <property type="match status" value="1"/>
</dbReference>
<dbReference type="CDD" id="cd12148">
    <property type="entry name" value="fungal_TF_MHR"/>
    <property type="match status" value="1"/>
</dbReference>
<accession>S3C501</accession>
<name>S3C501_OPHP1</name>
<dbReference type="GO" id="GO:0006351">
    <property type="term" value="P:DNA-templated transcription"/>
    <property type="evidence" value="ECO:0007669"/>
    <property type="project" value="InterPro"/>
</dbReference>
<feature type="compositionally biased region" description="Polar residues" evidence="8">
    <location>
        <begin position="38"/>
        <end position="51"/>
    </location>
</feature>
<dbReference type="GO" id="GO:0000981">
    <property type="term" value="F:DNA-binding transcription factor activity, RNA polymerase II-specific"/>
    <property type="evidence" value="ECO:0007669"/>
    <property type="project" value="InterPro"/>
</dbReference>
<dbReference type="PROSITE" id="PS50048">
    <property type="entry name" value="ZN2_CY6_FUNGAL_2"/>
    <property type="match status" value="1"/>
</dbReference>
<reference evidence="10 11" key="1">
    <citation type="journal article" date="2013" name="BMC Genomics">
        <title>The genome and transcriptome of the pine saprophyte Ophiostoma piceae, and a comparison with the bark beetle-associated pine pathogen Grosmannia clavigera.</title>
        <authorList>
            <person name="Haridas S."/>
            <person name="Wang Y."/>
            <person name="Lim L."/>
            <person name="Massoumi Alamouti S."/>
            <person name="Jackman S."/>
            <person name="Docking R."/>
            <person name="Robertson G."/>
            <person name="Birol I."/>
            <person name="Bohlmann J."/>
            <person name="Breuil C."/>
        </authorList>
    </citation>
    <scope>NUCLEOTIDE SEQUENCE [LARGE SCALE GENOMIC DNA]</scope>
    <source>
        <strain evidence="10 11">UAMH 11346</strain>
    </source>
</reference>
<organism evidence="10 11">
    <name type="scientific">Ophiostoma piceae (strain UAMH 11346)</name>
    <name type="common">Sap stain fungus</name>
    <dbReference type="NCBI Taxonomy" id="1262450"/>
    <lineage>
        <taxon>Eukaryota</taxon>
        <taxon>Fungi</taxon>
        <taxon>Dikarya</taxon>
        <taxon>Ascomycota</taxon>
        <taxon>Pezizomycotina</taxon>
        <taxon>Sordariomycetes</taxon>
        <taxon>Sordariomycetidae</taxon>
        <taxon>Ophiostomatales</taxon>
        <taxon>Ophiostomataceae</taxon>
        <taxon>Ophiostoma</taxon>
    </lineage>
</organism>
<comment type="subcellular location">
    <subcellularLocation>
        <location evidence="1">Nucleus</location>
    </subcellularLocation>
</comment>
<keyword evidence="6" id="KW-0804">Transcription</keyword>
<evidence type="ECO:0000259" key="9">
    <source>
        <dbReference type="PROSITE" id="PS50048"/>
    </source>
</evidence>
<keyword evidence="4" id="KW-0805">Transcription regulation</keyword>
<dbReference type="GO" id="GO:0005634">
    <property type="term" value="C:nucleus"/>
    <property type="evidence" value="ECO:0007669"/>
    <property type="project" value="UniProtKB-SubCell"/>
</dbReference>
<dbReference type="InterPro" id="IPR052202">
    <property type="entry name" value="Yeast_MetPath_Reg"/>
</dbReference>
<dbReference type="OMA" id="VIQCENI"/>
<dbReference type="EMBL" id="KE148150">
    <property type="protein sequence ID" value="EPE07872.1"/>
    <property type="molecule type" value="Genomic_DNA"/>
</dbReference>
<feature type="compositionally biased region" description="Low complexity" evidence="8">
    <location>
        <begin position="141"/>
        <end position="169"/>
    </location>
</feature>